<dbReference type="RefSeq" id="XP_028486891.1">
    <property type="nucleotide sequence ID" value="XM_028630342.1"/>
</dbReference>
<keyword evidence="2" id="KW-1185">Reference proteome</keyword>
<name>A0A443HZK3_BYSSP</name>
<accession>A0A443HZK3</accession>
<dbReference type="VEuPathDB" id="FungiDB:C8Q69DRAFT_462928"/>
<dbReference type="EMBL" id="RCNU01000003">
    <property type="protein sequence ID" value="RWQ97246.1"/>
    <property type="molecule type" value="Genomic_DNA"/>
</dbReference>
<dbReference type="GeneID" id="39599619"/>
<reference evidence="1 2" key="1">
    <citation type="journal article" date="2018" name="Front. Microbiol.">
        <title>Genomic and genetic insights into a cosmopolitan fungus, Paecilomyces variotii (Eurotiales).</title>
        <authorList>
            <person name="Urquhart A.S."/>
            <person name="Mondo S.J."/>
            <person name="Makela M.R."/>
            <person name="Hane J.K."/>
            <person name="Wiebenga A."/>
            <person name="He G."/>
            <person name="Mihaltcheva S."/>
            <person name="Pangilinan J."/>
            <person name="Lipzen A."/>
            <person name="Barry K."/>
            <person name="de Vries R.P."/>
            <person name="Grigoriev I.V."/>
            <person name="Idnurm A."/>
        </authorList>
    </citation>
    <scope>NUCLEOTIDE SEQUENCE [LARGE SCALE GENOMIC DNA]</scope>
    <source>
        <strain evidence="1 2">CBS 101075</strain>
    </source>
</reference>
<sequence>MDIQLFSFWLRPYYRLTYIALTTTPQLPSNLTELINYIMLFDYNTQKQACSGDILTLRTDDPQERPLPSKEL</sequence>
<protein>
    <submittedName>
        <fullName evidence="1">Uncharacterized protein</fullName>
    </submittedName>
</protein>
<gene>
    <name evidence="1" type="ORF">C8Q69DRAFT_462928</name>
</gene>
<evidence type="ECO:0000313" key="2">
    <source>
        <dbReference type="Proteomes" id="UP000283841"/>
    </source>
</evidence>
<evidence type="ECO:0000313" key="1">
    <source>
        <dbReference type="EMBL" id="RWQ97246.1"/>
    </source>
</evidence>
<proteinExistence type="predicted"/>
<organism evidence="1 2">
    <name type="scientific">Byssochlamys spectabilis</name>
    <name type="common">Paecilomyces variotii</name>
    <dbReference type="NCBI Taxonomy" id="264951"/>
    <lineage>
        <taxon>Eukaryota</taxon>
        <taxon>Fungi</taxon>
        <taxon>Dikarya</taxon>
        <taxon>Ascomycota</taxon>
        <taxon>Pezizomycotina</taxon>
        <taxon>Eurotiomycetes</taxon>
        <taxon>Eurotiomycetidae</taxon>
        <taxon>Eurotiales</taxon>
        <taxon>Thermoascaceae</taxon>
        <taxon>Paecilomyces</taxon>
    </lineage>
</organism>
<dbReference type="AlphaFoldDB" id="A0A443HZK3"/>
<dbReference type="Proteomes" id="UP000283841">
    <property type="component" value="Unassembled WGS sequence"/>
</dbReference>
<comment type="caution">
    <text evidence="1">The sequence shown here is derived from an EMBL/GenBank/DDBJ whole genome shotgun (WGS) entry which is preliminary data.</text>
</comment>